<evidence type="ECO:0000313" key="1">
    <source>
        <dbReference type="EMBL" id="PKT69270.1"/>
    </source>
</evidence>
<organism evidence="1 2">
    <name type="scientific">Streptomyces populi</name>
    <dbReference type="NCBI Taxonomy" id="2058924"/>
    <lineage>
        <taxon>Bacteria</taxon>
        <taxon>Bacillati</taxon>
        <taxon>Actinomycetota</taxon>
        <taxon>Actinomycetes</taxon>
        <taxon>Kitasatosporales</taxon>
        <taxon>Streptomycetaceae</taxon>
        <taxon>Streptomyces</taxon>
    </lineage>
</organism>
<proteinExistence type="predicted"/>
<dbReference type="Proteomes" id="UP000236178">
    <property type="component" value="Unassembled WGS sequence"/>
</dbReference>
<name>A0A2I0SH66_9ACTN</name>
<dbReference type="EMBL" id="PJOS01000080">
    <property type="protein sequence ID" value="PKT69270.1"/>
    <property type="molecule type" value="Genomic_DNA"/>
</dbReference>
<reference evidence="1 2" key="1">
    <citation type="submission" date="2017-12" db="EMBL/GenBank/DDBJ databases">
        <title>Streptomyces populusis sp. nov., a novel endophytic actinobacterium isolated from stems of Populus adenopoda Maxim.</title>
        <authorList>
            <person name="Wang Z."/>
        </authorList>
    </citation>
    <scope>NUCLEOTIDE SEQUENCE [LARGE SCALE GENOMIC DNA]</scope>
    <source>
        <strain evidence="1 2">A249</strain>
    </source>
</reference>
<dbReference type="AlphaFoldDB" id="A0A2I0SH66"/>
<accession>A0A2I0SH66</accession>
<evidence type="ECO:0000313" key="2">
    <source>
        <dbReference type="Proteomes" id="UP000236178"/>
    </source>
</evidence>
<comment type="caution">
    <text evidence="1">The sequence shown here is derived from an EMBL/GenBank/DDBJ whole genome shotgun (WGS) entry which is preliminary data.</text>
</comment>
<dbReference type="RefSeq" id="WP_103552855.1">
    <property type="nucleotide sequence ID" value="NZ_JBHJSK010000023.1"/>
</dbReference>
<keyword evidence="2" id="KW-1185">Reference proteome</keyword>
<gene>
    <name evidence="1" type="ORF">CW362_30590</name>
</gene>
<sequence>MGSSLTGWHTAFTASSVCPQDGFGLVDVRPSVRERADRCLGAVTRENTAGAVRPEHCLHGTEGPHFTPGEKPVVFGMDG</sequence>
<protein>
    <submittedName>
        <fullName evidence="1">Uncharacterized protein</fullName>
    </submittedName>
</protein>